<gene>
    <name evidence="1" type="ORF">L6452_09084</name>
</gene>
<dbReference type="Proteomes" id="UP001055879">
    <property type="component" value="Linkage Group LG03"/>
</dbReference>
<evidence type="ECO:0000313" key="1">
    <source>
        <dbReference type="EMBL" id="KAI3746645.1"/>
    </source>
</evidence>
<dbReference type="EMBL" id="CM042049">
    <property type="protein sequence ID" value="KAI3746645.1"/>
    <property type="molecule type" value="Genomic_DNA"/>
</dbReference>
<reference evidence="1 2" key="2">
    <citation type="journal article" date="2022" name="Mol. Ecol. Resour.">
        <title>The genomes of chicory, endive, great burdock and yacon provide insights into Asteraceae paleo-polyploidization history and plant inulin production.</title>
        <authorList>
            <person name="Fan W."/>
            <person name="Wang S."/>
            <person name="Wang H."/>
            <person name="Wang A."/>
            <person name="Jiang F."/>
            <person name="Liu H."/>
            <person name="Zhao H."/>
            <person name="Xu D."/>
            <person name="Zhang Y."/>
        </authorList>
    </citation>
    <scope>NUCLEOTIDE SEQUENCE [LARGE SCALE GENOMIC DNA]</scope>
    <source>
        <strain evidence="2">cv. Niubang</strain>
    </source>
</reference>
<name>A0ACB9DJI2_ARCLA</name>
<sequence>MTESSAVIEKIATETGLSMEELGIAETLVKAKNDTPKDTQKAKGVETKEGGQEQKRKEVSETELKSKGKEKMDEYVKPQKKQKQMELEEEIAKKLQAELRQEEDLRDAAEAKKVQAKASMPRQPAQTKKRQPSKTFVANQERRKMINFLKGSVGVKEGMFTGMSYGSIEELYKKEMAKLQGDFTQRVEVERKMKERHDLHIQQPFPENEETTPTKEVEEEQKE</sequence>
<evidence type="ECO:0000313" key="2">
    <source>
        <dbReference type="Proteomes" id="UP001055879"/>
    </source>
</evidence>
<protein>
    <submittedName>
        <fullName evidence="1">Uncharacterized protein</fullName>
    </submittedName>
</protein>
<accession>A0ACB9DJI2</accession>
<proteinExistence type="predicted"/>
<comment type="caution">
    <text evidence="1">The sequence shown here is derived from an EMBL/GenBank/DDBJ whole genome shotgun (WGS) entry which is preliminary data.</text>
</comment>
<reference evidence="2" key="1">
    <citation type="journal article" date="2022" name="Mol. Ecol. Resour.">
        <title>The genomes of chicory, endive, great burdock and yacon provide insights into Asteraceae palaeo-polyploidization history and plant inulin production.</title>
        <authorList>
            <person name="Fan W."/>
            <person name="Wang S."/>
            <person name="Wang H."/>
            <person name="Wang A."/>
            <person name="Jiang F."/>
            <person name="Liu H."/>
            <person name="Zhao H."/>
            <person name="Xu D."/>
            <person name="Zhang Y."/>
        </authorList>
    </citation>
    <scope>NUCLEOTIDE SEQUENCE [LARGE SCALE GENOMIC DNA]</scope>
    <source>
        <strain evidence="2">cv. Niubang</strain>
    </source>
</reference>
<organism evidence="1 2">
    <name type="scientific">Arctium lappa</name>
    <name type="common">Greater burdock</name>
    <name type="synonym">Lappa major</name>
    <dbReference type="NCBI Taxonomy" id="4217"/>
    <lineage>
        <taxon>Eukaryota</taxon>
        <taxon>Viridiplantae</taxon>
        <taxon>Streptophyta</taxon>
        <taxon>Embryophyta</taxon>
        <taxon>Tracheophyta</taxon>
        <taxon>Spermatophyta</taxon>
        <taxon>Magnoliopsida</taxon>
        <taxon>eudicotyledons</taxon>
        <taxon>Gunneridae</taxon>
        <taxon>Pentapetalae</taxon>
        <taxon>asterids</taxon>
        <taxon>campanulids</taxon>
        <taxon>Asterales</taxon>
        <taxon>Asteraceae</taxon>
        <taxon>Carduoideae</taxon>
        <taxon>Cardueae</taxon>
        <taxon>Arctiinae</taxon>
        <taxon>Arctium</taxon>
    </lineage>
</organism>
<keyword evidence="2" id="KW-1185">Reference proteome</keyword>